<evidence type="ECO:0000313" key="2">
    <source>
        <dbReference type="Proteomes" id="UP000625976"/>
    </source>
</evidence>
<accession>A0A917GET7</accession>
<dbReference type="AlphaFoldDB" id="A0A917GET7"/>
<reference evidence="1" key="1">
    <citation type="journal article" date="2014" name="Int. J. Syst. Evol. Microbiol.">
        <title>Complete genome sequence of Corynebacterium casei LMG S-19264T (=DSM 44701T), isolated from a smear-ripened cheese.</title>
        <authorList>
            <consortium name="US DOE Joint Genome Institute (JGI-PGF)"/>
            <person name="Walter F."/>
            <person name="Albersmeier A."/>
            <person name="Kalinowski J."/>
            <person name="Ruckert C."/>
        </authorList>
    </citation>
    <scope>NUCLEOTIDE SEQUENCE</scope>
    <source>
        <strain evidence="1">CGMCC 1.12751</strain>
    </source>
</reference>
<protein>
    <recommendedName>
        <fullName evidence="3">LVIVD repeat-containing protein</fullName>
    </recommendedName>
</protein>
<dbReference type="RefSeq" id="WP_188463041.1">
    <property type="nucleotide sequence ID" value="NZ_BMFQ01000002.1"/>
</dbReference>
<comment type="caution">
    <text evidence="1">The sequence shown here is derived from an EMBL/GenBank/DDBJ whole genome shotgun (WGS) entry which is preliminary data.</text>
</comment>
<name>A0A917GET7_9FLAO</name>
<evidence type="ECO:0008006" key="3">
    <source>
        <dbReference type="Google" id="ProtNLM"/>
    </source>
</evidence>
<keyword evidence="2" id="KW-1185">Reference proteome</keyword>
<gene>
    <name evidence="1" type="ORF">GCM10010976_12770</name>
</gene>
<dbReference type="PROSITE" id="PS51257">
    <property type="entry name" value="PROKAR_LIPOPROTEIN"/>
    <property type="match status" value="1"/>
</dbReference>
<sequence length="172" mass="19717">MKNILTTVLIYIGLLSLSGCFGYSQDDDVTYPPYQNLYEPILITRAEFESSIELLPARTIVNSGKIYVKDTFLFINEVQEGFHIINNTNPENPENIGFLKVIGSSDMSIKQNSIYIDNASDLIALKFTDLFDAIEITKRIPNIFPNPFRASPDFQQYYYEDDLIIIGWRLIN</sequence>
<proteinExistence type="predicted"/>
<reference evidence="1" key="2">
    <citation type="submission" date="2020-09" db="EMBL/GenBank/DDBJ databases">
        <authorList>
            <person name="Sun Q."/>
            <person name="Zhou Y."/>
        </authorList>
    </citation>
    <scope>NUCLEOTIDE SEQUENCE</scope>
    <source>
        <strain evidence="1">CGMCC 1.12751</strain>
    </source>
</reference>
<dbReference type="Proteomes" id="UP000625976">
    <property type="component" value="Unassembled WGS sequence"/>
</dbReference>
<evidence type="ECO:0000313" key="1">
    <source>
        <dbReference type="EMBL" id="GGG42743.1"/>
    </source>
</evidence>
<dbReference type="EMBL" id="BMFQ01000002">
    <property type="protein sequence ID" value="GGG42743.1"/>
    <property type="molecule type" value="Genomic_DNA"/>
</dbReference>
<organism evidence="1 2">
    <name type="scientific">Bizionia arctica</name>
    <dbReference type="NCBI Taxonomy" id="1495645"/>
    <lineage>
        <taxon>Bacteria</taxon>
        <taxon>Pseudomonadati</taxon>
        <taxon>Bacteroidota</taxon>
        <taxon>Flavobacteriia</taxon>
        <taxon>Flavobacteriales</taxon>
        <taxon>Flavobacteriaceae</taxon>
        <taxon>Bizionia</taxon>
    </lineage>
</organism>